<dbReference type="GeneID" id="104766407"/>
<dbReference type="RefSeq" id="XP_010488602.1">
    <property type="nucleotide sequence ID" value="XM_010490300.2"/>
</dbReference>
<dbReference type="PANTHER" id="PTHR28106">
    <property type="entry name" value="MITOCHONDRIAL ATPASE COMPLEX SUBUNIT ATP10"/>
    <property type="match status" value="1"/>
</dbReference>
<reference evidence="1" key="1">
    <citation type="journal article" date="2014" name="Nat. Commun.">
        <title>The emerging biofuel crop Camelina sativa retains a highly undifferentiated hexaploid genome structure.</title>
        <authorList>
            <person name="Kagale S."/>
            <person name="Koh C."/>
            <person name="Nixon J."/>
            <person name="Bollina V."/>
            <person name="Clarke W.E."/>
            <person name="Tuteja R."/>
            <person name="Spillane C."/>
            <person name="Robinson S.J."/>
            <person name="Links M.G."/>
            <person name="Clarke C."/>
            <person name="Higgins E.E."/>
            <person name="Huebert T."/>
            <person name="Sharpe A.G."/>
            <person name="Parkin I.A."/>
        </authorList>
    </citation>
    <scope>NUCLEOTIDE SEQUENCE [LARGE SCALE GENOMIC DNA]</scope>
    <source>
        <strain evidence="1">cv. DH55</strain>
    </source>
</reference>
<sequence length="239" mass="27057">MATTLNRFLKHRSISALSYRNQNQGLFISTRYDSLPSQMPALRSTTRSFLDFYKFGNKKAIEDERARLNDEMNRGYFADMKEFKDHGGKIAAADKTLIPAVSAMKFPALAVTFSNGESLTLPVTPNSNEVNTEDSAVPKVSLVCLSFRASSQEMISSWSKPFLESFGNREDLQLFERQAVYAFGDHYHFRKHIKVLNLLTGYIFLLDKSGRIRWQGFGTATPEEVSQLLSCTSLLLKDQ</sequence>
<gene>
    <name evidence="2" type="primary">LOC104766407</name>
</gene>
<evidence type="ECO:0000313" key="1">
    <source>
        <dbReference type="Proteomes" id="UP000694864"/>
    </source>
</evidence>
<proteinExistence type="predicted"/>
<dbReference type="Pfam" id="PF05176">
    <property type="entry name" value="ATP-synt_10"/>
    <property type="match status" value="2"/>
</dbReference>
<dbReference type="PANTHER" id="PTHR28106:SF1">
    <property type="entry name" value="MITOCHONDRIAL ATPASE COMPLEX SUBUNIT ATP10"/>
    <property type="match status" value="1"/>
</dbReference>
<dbReference type="InterPro" id="IPR007849">
    <property type="entry name" value="ATP10"/>
</dbReference>
<reference evidence="2" key="2">
    <citation type="submission" date="2025-08" db="UniProtKB">
        <authorList>
            <consortium name="RefSeq"/>
        </authorList>
    </citation>
    <scope>IDENTIFICATION</scope>
    <source>
        <tissue evidence="2">Leaf</tissue>
    </source>
</reference>
<accession>A0ABM0XNN9</accession>
<keyword evidence="1" id="KW-1185">Reference proteome</keyword>
<protein>
    <submittedName>
        <fullName evidence="2">Uncharacterized protein LOC104766407 isoform X2</fullName>
    </submittedName>
</protein>
<evidence type="ECO:0000313" key="2">
    <source>
        <dbReference type="RefSeq" id="XP_010488602.1"/>
    </source>
</evidence>
<organism evidence="1 2">
    <name type="scientific">Camelina sativa</name>
    <name type="common">False flax</name>
    <name type="synonym">Myagrum sativum</name>
    <dbReference type="NCBI Taxonomy" id="90675"/>
    <lineage>
        <taxon>Eukaryota</taxon>
        <taxon>Viridiplantae</taxon>
        <taxon>Streptophyta</taxon>
        <taxon>Embryophyta</taxon>
        <taxon>Tracheophyta</taxon>
        <taxon>Spermatophyta</taxon>
        <taxon>Magnoliopsida</taxon>
        <taxon>eudicotyledons</taxon>
        <taxon>Gunneridae</taxon>
        <taxon>Pentapetalae</taxon>
        <taxon>rosids</taxon>
        <taxon>malvids</taxon>
        <taxon>Brassicales</taxon>
        <taxon>Brassicaceae</taxon>
        <taxon>Camelineae</taxon>
        <taxon>Camelina</taxon>
    </lineage>
</organism>
<name>A0ABM0XNN9_CAMSA</name>
<dbReference type="Proteomes" id="UP000694864">
    <property type="component" value="Chromosome 3"/>
</dbReference>